<comment type="caution">
    <text evidence="2">The sequence shown here is derived from an EMBL/GenBank/DDBJ whole genome shotgun (WGS) entry which is preliminary data.</text>
</comment>
<organism evidence="2 3">
    <name type="scientific">Capsicum baccatum</name>
    <name type="common">Peruvian pepper</name>
    <dbReference type="NCBI Taxonomy" id="33114"/>
    <lineage>
        <taxon>Eukaryota</taxon>
        <taxon>Viridiplantae</taxon>
        <taxon>Streptophyta</taxon>
        <taxon>Embryophyta</taxon>
        <taxon>Tracheophyta</taxon>
        <taxon>Spermatophyta</taxon>
        <taxon>Magnoliopsida</taxon>
        <taxon>eudicotyledons</taxon>
        <taxon>Gunneridae</taxon>
        <taxon>Pentapetalae</taxon>
        <taxon>asterids</taxon>
        <taxon>lamiids</taxon>
        <taxon>Solanales</taxon>
        <taxon>Solanaceae</taxon>
        <taxon>Solanoideae</taxon>
        <taxon>Capsiceae</taxon>
        <taxon>Capsicum</taxon>
    </lineage>
</organism>
<keyword evidence="3" id="KW-1185">Reference proteome</keyword>
<gene>
    <name evidence="2" type="ORF">CQW23_34727</name>
</gene>
<evidence type="ECO:0000256" key="1">
    <source>
        <dbReference type="SAM" id="MobiDB-lite"/>
    </source>
</evidence>
<accession>A0A2G2UY39</accession>
<evidence type="ECO:0000313" key="3">
    <source>
        <dbReference type="Proteomes" id="UP000224567"/>
    </source>
</evidence>
<name>A0A2G2UY39_CAPBA</name>
<reference evidence="2 3" key="1">
    <citation type="journal article" date="2017" name="Genome Biol.">
        <title>New reference genome sequences of hot pepper reveal the massive evolution of plant disease-resistance genes by retroduplication.</title>
        <authorList>
            <person name="Kim S."/>
            <person name="Park J."/>
            <person name="Yeom S.I."/>
            <person name="Kim Y.M."/>
            <person name="Seo E."/>
            <person name="Kim K.T."/>
            <person name="Kim M.S."/>
            <person name="Lee J.M."/>
            <person name="Cheong K."/>
            <person name="Shin H.S."/>
            <person name="Kim S.B."/>
            <person name="Han K."/>
            <person name="Lee J."/>
            <person name="Park M."/>
            <person name="Lee H.A."/>
            <person name="Lee H.Y."/>
            <person name="Lee Y."/>
            <person name="Oh S."/>
            <person name="Lee J.H."/>
            <person name="Choi E."/>
            <person name="Choi E."/>
            <person name="Lee S.E."/>
            <person name="Jeon J."/>
            <person name="Kim H."/>
            <person name="Choi G."/>
            <person name="Song H."/>
            <person name="Lee J."/>
            <person name="Lee S.C."/>
            <person name="Kwon J.K."/>
            <person name="Lee H.Y."/>
            <person name="Koo N."/>
            <person name="Hong Y."/>
            <person name="Kim R.W."/>
            <person name="Kang W.H."/>
            <person name="Huh J.H."/>
            <person name="Kang B.C."/>
            <person name="Yang T.J."/>
            <person name="Lee Y.H."/>
            <person name="Bennetzen J.L."/>
            <person name="Choi D."/>
        </authorList>
    </citation>
    <scope>NUCLEOTIDE SEQUENCE [LARGE SCALE GENOMIC DNA]</scope>
    <source>
        <strain evidence="3">cv. PBC81</strain>
    </source>
</reference>
<evidence type="ECO:0000313" key="2">
    <source>
        <dbReference type="EMBL" id="PHT25649.1"/>
    </source>
</evidence>
<dbReference type="Proteomes" id="UP000224567">
    <property type="component" value="Unassembled WGS sequence"/>
</dbReference>
<dbReference type="AlphaFoldDB" id="A0A2G2UY39"/>
<dbReference type="EMBL" id="MLFT02001469">
    <property type="protein sequence ID" value="PHT25649.1"/>
    <property type="molecule type" value="Genomic_DNA"/>
</dbReference>
<dbReference type="OrthoDB" id="1701885at2759"/>
<proteinExistence type="predicted"/>
<feature type="region of interest" description="Disordered" evidence="1">
    <location>
        <begin position="28"/>
        <end position="61"/>
    </location>
</feature>
<feature type="compositionally biased region" description="Polar residues" evidence="1">
    <location>
        <begin position="30"/>
        <end position="52"/>
    </location>
</feature>
<protein>
    <submittedName>
        <fullName evidence="2">Uncharacterized protein</fullName>
    </submittedName>
</protein>
<reference evidence="3" key="2">
    <citation type="journal article" date="2017" name="J. Anim. Genet.">
        <title>Multiple reference genome sequences of hot pepper reveal the massive evolution of plant disease resistance genes by retroduplication.</title>
        <authorList>
            <person name="Kim S."/>
            <person name="Park J."/>
            <person name="Yeom S.-I."/>
            <person name="Kim Y.-M."/>
            <person name="Seo E."/>
            <person name="Kim K.-T."/>
            <person name="Kim M.-S."/>
            <person name="Lee J.M."/>
            <person name="Cheong K."/>
            <person name="Shin H.-S."/>
            <person name="Kim S.-B."/>
            <person name="Han K."/>
            <person name="Lee J."/>
            <person name="Park M."/>
            <person name="Lee H.-A."/>
            <person name="Lee H.-Y."/>
            <person name="Lee Y."/>
            <person name="Oh S."/>
            <person name="Lee J.H."/>
            <person name="Choi E."/>
            <person name="Choi E."/>
            <person name="Lee S.E."/>
            <person name="Jeon J."/>
            <person name="Kim H."/>
            <person name="Choi G."/>
            <person name="Song H."/>
            <person name="Lee J."/>
            <person name="Lee S.-C."/>
            <person name="Kwon J.-K."/>
            <person name="Lee H.-Y."/>
            <person name="Koo N."/>
            <person name="Hong Y."/>
            <person name="Kim R.W."/>
            <person name="Kang W.-H."/>
            <person name="Huh J.H."/>
            <person name="Kang B.-C."/>
            <person name="Yang T.-J."/>
            <person name="Lee Y.-H."/>
            <person name="Bennetzen J.L."/>
            <person name="Choi D."/>
        </authorList>
    </citation>
    <scope>NUCLEOTIDE SEQUENCE [LARGE SCALE GENOMIC DNA]</scope>
    <source>
        <strain evidence="3">cv. PBC81</strain>
    </source>
</reference>
<sequence length="124" mass="13905">MMTVKARRQRKSLGVKLKQSLKLNWRDTLNDSSNNGALQASSSTNYDDCQSQKTEEESRSKIEAELEAELERNNFEDVVAKKQKVLGKFQEIINVASYAPLPPSDGLVKKISKLAAMGKEKKFA</sequence>